<keyword evidence="6" id="KW-1185">Reference proteome</keyword>
<gene>
    <name evidence="5" type="ORF">EDM52_13160</name>
</gene>
<evidence type="ECO:0000256" key="4">
    <source>
        <dbReference type="PIRNR" id="PIRNR006078"/>
    </source>
</evidence>
<dbReference type="PANTHER" id="PTHR21599">
    <property type="entry name" value="GLYCERATE KINASE"/>
    <property type="match status" value="1"/>
</dbReference>
<name>A0A3M8CC15_9BACL</name>
<dbReference type="InterPro" id="IPR036129">
    <property type="entry name" value="Glycerate_kinase_sf"/>
</dbReference>
<dbReference type="InterPro" id="IPR018193">
    <property type="entry name" value="Glyc_kinase_flavodox-like_fold"/>
</dbReference>
<keyword evidence="3 4" id="KW-0418">Kinase</keyword>
<evidence type="ECO:0000256" key="3">
    <source>
        <dbReference type="ARBA" id="ARBA00022777"/>
    </source>
</evidence>
<dbReference type="OrthoDB" id="9774290at2"/>
<keyword evidence="2 4" id="KW-0808">Transferase</keyword>
<dbReference type="InterPro" id="IPR004381">
    <property type="entry name" value="Glycerate_kinase"/>
</dbReference>
<dbReference type="Gene3D" id="3.40.50.10350">
    <property type="entry name" value="Glycerate kinase, domain 1"/>
    <property type="match status" value="1"/>
</dbReference>
<dbReference type="SUPFAM" id="SSF110738">
    <property type="entry name" value="Glycerate kinase I"/>
    <property type="match status" value="1"/>
</dbReference>
<accession>A0A3M8CC15</accession>
<dbReference type="AlphaFoldDB" id="A0A3M8CC15"/>
<dbReference type="GO" id="GO:0031388">
    <property type="term" value="P:organic acid phosphorylation"/>
    <property type="evidence" value="ECO:0007669"/>
    <property type="project" value="UniProtKB-UniRule"/>
</dbReference>
<comment type="caution">
    <text evidence="5">The sequence shown here is derived from an EMBL/GenBank/DDBJ whole genome shotgun (WGS) entry which is preliminary data.</text>
</comment>
<proteinExistence type="inferred from homology"/>
<dbReference type="EMBL" id="RHHR01000020">
    <property type="protein sequence ID" value="RNB73179.1"/>
    <property type="molecule type" value="Genomic_DNA"/>
</dbReference>
<dbReference type="InterPro" id="IPR018197">
    <property type="entry name" value="Glycerate_kinase_RE-like"/>
</dbReference>
<evidence type="ECO:0000256" key="1">
    <source>
        <dbReference type="ARBA" id="ARBA00006284"/>
    </source>
</evidence>
<organism evidence="5 6">
    <name type="scientific">Brevibacillus invocatus</name>
    <dbReference type="NCBI Taxonomy" id="173959"/>
    <lineage>
        <taxon>Bacteria</taxon>
        <taxon>Bacillati</taxon>
        <taxon>Bacillota</taxon>
        <taxon>Bacilli</taxon>
        <taxon>Bacillales</taxon>
        <taxon>Paenibacillaceae</taxon>
        <taxon>Brevibacillus</taxon>
    </lineage>
</organism>
<dbReference type="PANTHER" id="PTHR21599:SF0">
    <property type="entry name" value="GLYCERATE KINASE"/>
    <property type="match status" value="1"/>
</dbReference>
<dbReference type="NCBIfam" id="TIGR00045">
    <property type="entry name" value="glycerate kinase"/>
    <property type="match status" value="1"/>
</dbReference>
<evidence type="ECO:0000256" key="2">
    <source>
        <dbReference type="ARBA" id="ARBA00022679"/>
    </source>
</evidence>
<dbReference type="GO" id="GO:0008887">
    <property type="term" value="F:glycerate kinase activity"/>
    <property type="evidence" value="ECO:0007669"/>
    <property type="project" value="UniProtKB-UniRule"/>
</dbReference>
<dbReference type="RefSeq" id="WP_122909441.1">
    <property type="nucleotide sequence ID" value="NZ_CBCSBE010000027.1"/>
</dbReference>
<evidence type="ECO:0000313" key="5">
    <source>
        <dbReference type="EMBL" id="RNB73179.1"/>
    </source>
</evidence>
<sequence length="377" mass="39785">MKIVVAPDSFKGSISARDLCAAVCRGIHAADPKIDVIELPLADGGEGTVDNMVYSTQGETRLVQVNDPLGRPIRAAYGILGDHATVIIEMAQASGLPLLKPDERNPLITSSFGTGELVLHALNAGYRKFIIGLGGSATNDGGAGMLKALGAAFYDQDGVLLPKGGASLEKLSYMDLSGLDKRLQESTFTIASDVNNPLCGANGASAVFGPQKGATPEMVQRLDMALSRFADVVEKQLGIDVRHLPGSGAAGGMGAALLAFLHAEFKSGIELVMDAIHFEQKIQAADLIITGEGKLDEQTMAGKVIAGVCKKAKPYQIPTIAICGGMELTSDQMDEIGLLAGFSIVPKPCSLEQAMEQAEGWAQERVEQIIRFMKRFV</sequence>
<dbReference type="Gene3D" id="3.90.1510.10">
    <property type="entry name" value="Glycerate kinase, domain 2"/>
    <property type="match status" value="1"/>
</dbReference>
<dbReference type="PIRSF" id="PIRSF006078">
    <property type="entry name" value="GlxK"/>
    <property type="match status" value="1"/>
</dbReference>
<dbReference type="Pfam" id="PF02595">
    <property type="entry name" value="Gly_kinase"/>
    <property type="match status" value="1"/>
</dbReference>
<reference evidence="5 6" key="1">
    <citation type="submission" date="2018-10" db="EMBL/GenBank/DDBJ databases">
        <title>Phylogenomics of Brevibacillus.</title>
        <authorList>
            <person name="Dunlap C."/>
        </authorList>
    </citation>
    <scope>NUCLEOTIDE SEQUENCE [LARGE SCALE GENOMIC DNA]</scope>
    <source>
        <strain evidence="5 6">JCM 12215</strain>
    </source>
</reference>
<dbReference type="Proteomes" id="UP000282028">
    <property type="component" value="Unassembled WGS sequence"/>
</dbReference>
<protein>
    <submittedName>
        <fullName evidence="5">Glycerate kinase</fullName>
    </submittedName>
</protein>
<comment type="similarity">
    <text evidence="1 4">Belongs to the glycerate kinase type-1 family.</text>
</comment>
<evidence type="ECO:0000313" key="6">
    <source>
        <dbReference type="Proteomes" id="UP000282028"/>
    </source>
</evidence>